<dbReference type="GO" id="GO:0047820">
    <property type="term" value="F:D-glutamate cyclase activity"/>
    <property type="evidence" value="ECO:0007669"/>
    <property type="project" value="TreeGrafter"/>
</dbReference>
<dbReference type="SUPFAM" id="SSF160920">
    <property type="entry name" value="PSTPO5379-like"/>
    <property type="match status" value="1"/>
</dbReference>
<name>A0A520MDH2_9GAMM</name>
<dbReference type="Gene3D" id="3.40.1640.10">
    <property type="entry name" value="PSTPO5379-like"/>
    <property type="match status" value="1"/>
</dbReference>
<dbReference type="InterPro" id="IPR009906">
    <property type="entry name" value="D-Glu_cyclase"/>
</dbReference>
<dbReference type="AlphaFoldDB" id="A0A520MDH2"/>
<dbReference type="PANTHER" id="PTHR32022:SF10">
    <property type="entry name" value="D-GLUTAMATE CYCLASE, MITOCHONDRIAL"/>
    <property type="match status" value="1"/>
</dbReference>
<protein>
    <recommendedName>
        <fullName evidence="3">Putative hydro-lyase EVB03_08585</fullName>
        <ecNumber evidence="3">4.2.1.-</ecNumber>
    </recommendedName>
</protein>
<evidence type="ECO:0000256" key="2">
    <source>
        <dbReference type="ARBA" id="ARBA00023239"/>
    </source>
</evidence>
<gene>
    <name evidence="4" type="ORF">EVB03_08585</name>
</gene>
<accession>A0A520MDH2</accession>
<dbReference type="EC" id="4.2.1.-" evidence="3"/>
<comment type="similarity">
    <text evidence="1 3">Belongs to the D-glutamate cyclase family.</text>
</comment>
<dbReference type="PIRSF" id="PIRSF029755">
    <property type="entry name" value="UCP029755"/>
    <property type="match status" value="1"/>
</dbReference>
<evidence type="ECO:0000256" key="1">
    <source>
        <dbReference type="ARBA" id="ARBA00007896"/>
    </source>
</evidence>
<dbReference type="GO" id="GO:0006536">
    <property type="term" value="P:glutamate metabolic process"/>
    <property type="evidence" value="ECO:0007669"/>
    <property type="project" value="TreeGrafter"/>
</dbReference>
<evidence type="ECO:0000313" key="4">
    <source>
        <dbReference type="EMBL" id="RZO19245.1"/>
    </source>
</evidence>
<proteinExistence type="inferred from homology"/>
<dbReference type="NCBIfam" id="NF003969">
    <property type="entry name" value="PRK05463.1"/>
    <property type="match status" value="1"/>
</dbReference>
<sequence length="261" mass="28453">MTSQLNPHALRLQIRSNQFKGMTSGYCQGYVQCNLVILPQTWAEDFANFCRVNPKPCPLIATSKIGNPLLAELGQDVDIRQDISSYRVFEHGSLTSEVNNISSLWRDDFVAFLLGCSFSFEEALIAEGLEVRNVSEEVNVPMYRTNIDCTPAGPFGGKMVVSMRPFNKDNAAAASKISGRFPDVHGAPIHYGDASAIGIPNISQPDYGDPVTINDDESPLFWACGVTPQVALEQAKPPICITHSPGCMLVTDLLNSSLEKA</sequence>
<evidence type="ECO:0000313" key="5">
    <source>
        <dbReference type="Proteomes" id="UP000315889"/>
    </source>
</evidence>
<reference evidence="4 5" key="1">
    <citation type="submission" date="2019-02" db="EMBL/GenBank/DDBJ databases">
        <title>Prokaryotic population dynamics and viral predation in marine succession experiment using metagenomics: the confinement effect.</title>
        <authorList>
            <person name="Haro-Moreno J.M."/>
            <person name="Rodriguez-Valera F."/>
            <person name="Lopez-Perez M."/>
        </authorList>
    </citation>
    <scope>NUCLEOTIDE SEQUENCE [LARGE SCALE GENOMIC DNA]</scope>
    <source>
        <strain evidence="4">MED-G170</strain>
    </source>
</reference>
<dbReference type="PANTHER" id="PTHR32022">
    <property type="entry name" value="D-GLUTAMATE CYCLASE, MITOCHONDRIAL"/>
    <property type="match status" value="1"/>
</dbReference>
<dbReference type="Pfam" id="PF07286">
    <property type="entry name" value="D-Glu_cyclase"/>
    <property type="match status" value="1"/>
</dbReference>
<keyword evidence="2 3" id="KW-0456">Lyase</keyword>
<dbReference type="FunFam" id="3.30.2040.10:FF:000001">
    <property type="entry name" value="D-glutamate cyclase, mitochondrial"/>
    <property type="match status" value="1"/>
</dbReference>
<dbReference type="InterPro" id="IPR016938">
    <property type="entry name" value="UPF0317"/>
</dbReference>
<dbReference type="InterPro" id="IPR038021">
    <property type="entry name" value="Putative_hydro-lyase"/>
</dbReference>
<dbReference type="Proteomes" id="UP000315889">
    <property type="component" value="Unassembled WGS sequence"/>
</dbReference>
<dbReference type="HAMAP" id="MF_01830">
    <property type="entry name" value="Hydro_lyase"/>
    <property type="match status" value="1"/>
</dbReference>
<comment type="caution">
    <text evidence="4">The sequence shown here is derived from an EMBL/GenBank/DDBJ whole genome shotgun (WGS) entry which is preliminary data.</text>
</comment>
<dbReference type="Gene3D" id="3.30.2040.10">
    <property type="entry name" value="PSTPO5379-like domain"/>
    <property type="match status" value="1"/>
</dbReference>
<dbReference type="EMBL" id="SHBP01000015">
    <property type="protein sequence ID" value="RZO19245.1"/>
    <property type="molecule type" value="Genomic_DNA"/>
</dbReference>
<evidence type="ECO:0000256" key="3">
    <source>
        <dbReference type="HAMAP-Rule" id="MF_01830"/>
    </source>
</evidence>
<organism evidence="4 5">
    <name type="scientific">SAR92 clade bacterium</name>
    <dbReference type="NCBI Taxonomy" id="2315479"/>
    <lineage>
        <taxon>Bacteria</taxon>
        <taxon>Pseudomonadati</taxon>
        <taxon>Pseudomonadota</taxon>
        <taxon>Gammaproteobacteria</taxon>
        <taxon>Cellvibrionales</taxon>
        <taxon>Porticoccaceae</taxon>
        <taxon>SAR92 clade</taxon>
    </lineage>
</organism>